<gene>
    <name evidence="2" type="ORF">QGM71_00820</name>
</gene>
<dbReference type="SUPFAM" id="SSF56112">
    <property type="entry name" value="Protein kinase-like (PK-like)"/>
    <property type="match status" value="1"/>
</dbReference>
<dbReference type="EMBL" id="JARZFX010000001">
    <property type="protein sequence ID" value="MEC5422033.1"/>
    <property type="molecule type" value="Genomic_DNA"/>
</dbReference>
<dbReference type="InterPro" id="IPR011009">
    <property type="entry name" value="Kinase-like_dom_sf"/>
</dbReference>
<dbReference type="Gene3D" id="3.90.1200.10">
    <property type="match status" value="1"/>
</dbReference>
<dbReference type="InterPro" id="IPR047175">
    <property type="entry name" value="CotS-like"/>
</dbReference>
<sequence>MNVVNNVLRSYAIYPIDVEKITGKLYKVSDGNITYALKKSSLSMQNKYHFHSVYQQANNHNITSIVPVYLTQRGEIYEETEQGIFYLTPWINAEQSHSTKQPIVNFYQTIGRIHAETKRTKSISTNQMISDFHTYKSFCLASQNKLLEFVDLFERTRYMSPIELLVCTHFRDLELALRESIKRIDQFVDGQEEETAWNYSLCHGDLKFSHLINAETFYIINWEKASYGHAVTDLAGFFNCEAANFDFPANEIIELFEKYYDENELSNNELYLLSIHLLNPIDYLRIVQDYSKKSSEETMINQIIKLQHAYRKIRFGLQWSNYVETEHETISLEDLES</sequence>
<dbReference type="PANTHER" id="PTHR39179">
    <property type="entry name" value="SPORE COAT PROTEIN I"/>
    <property type="match status" value="1"/>
</dbReference>
<dbReference type="RefSeq" id="WP_327605607.1">
    <property type="nucleotide sequence ID" value="NZ_JARZFX010000001.1"/>
</dbReference>
<reference evidence="2 3" key="1">
    <citation type="journal article" date="2024" name="Int. J. Syst. Evol. Microbiol.">
        <title>Virgibacillus tibetensis sp. nov., isolated from salt lake on the Tibetan Plateau of China.</title>
        <authorList>
            <person name="Phurbu D."/>
            <person name="Liu Z.-X."/>
            <person name="Wang R."/>
            <person name="Zheng Y.-Y."/>
            <person name="Liu H.-C."/>
            <person name="Zhou Y.-G."/>
            <person name="Yu Y.-J."/>
            <person name="Li A.-H."/>
        </authorList>
    </citation>
    <scope>NUCLEOTIDE SEQUENCE [LARGE SCALE GENOMIC DNA]</scope>
    <source>
        <strain evidence="2 3">C22-A2</strain>
    </source>
</reference>
<comment type="caution">
    <text evidence="2">The sequence shown here is derived from an EMBL/GenBank/DDBJ whole genome shotgun (WGS) entry which is preliminary data.</text>
</comment>
<evidence type="ECO:0000259" key="1">
    <source>
        <dbReference type="Pfam" id="PF01636"/>
    </source>
</evidence>
<keyword evidence="3" id="KW-1185">Reference proteome</keyword>
<protein>
    <submittedName>
        <fullName evidence="2">Phosphotransferase</fullName>
    </submittedName>
</protein>
<evidence type="ECO:0000313" key="2">
    <source>
        <dbReference type="EMBL" id="MEC5422033.1"/>
    </source>
</evidence>
<dbReference type="Gene3D" id="3.30.200.20">
    <property type="entry name" value="Phosphorylase Kinase, domain 1"/>
    <property type="match status" value="1"/>
</dbReference>
<dbReference type="Proteomes" id="UP001335737">
    <property type="component" value="Unassembled WGS sequence"/>
</dbReference>
<feature type="domain" description="Aminoglycoside phosphotransferase" evidence="1">
    <location>
        <begin position="26"/>
        <end position="242"/>
    </location>
</feature>
<dbReference type="Pfam" id="PF01636">
    <property type="entry name" value="APH"/>
    <property type="match status" value="1"/>
</dbReference>
<proteinExistence type="predicted"/>
<dbReference type="InterPro" id="IPR002575">
    <property type="entry name" value="Aminoglycoside_PTrfase"/>
</dbReference>
<dbReference type="PANTHER" id="PTHR39179:SF3">
    <property type="entry name" value="COTS-RELATED PROTEIN"/>
    <property type="match status" value="1"/>
</dbReference>
<organism evidence="2 3">
    <name type="scientific">Virgibacillus tibetensis</name>
    <dbReference type="NCBI Taxonomy" id="3042313"/>
    <lineage>
        <taxon>Bacteria</taxon>
        <taxon>Bacillati</taxon>
        <taxon>Bacillota</taxon>
        <taxon>Bacilli</taxon>
        <taxon>Bacillales</taxon>
        <taxon>Bacillaceae</taxon>
        <taxon>Virgibacillus</taxon>
    </lineage>
</organism>
<evidence type="ECO:0000313" key="3">
    <source>
        <dbReference type="Proteomes" id="UP001335737"/>
    </source>
</evidence>
<accession>A0ABU6KA75</accession>
<name>A0ABU6KA75_9BACI</name>